<comment type="caution">
    <text evidence="2">The sequence shown here is derived from an EMBL/GenBank/DDBJ whole genome shotgun (WGS) entry which is preliminary data.</text>
</comment>
<organism evidence="2 3">
    <name type="scientific">Luteolibacter flavescens</name>
    <dbReference type="NCBI Taxonomy" id="1859460"/>
    <lineage>
        <taxon>Bacteria</taxon>
        <taxon>Pseudomonadati</taxon>
        <taxon>Verrucomicrobiota</taxon>
        <taxon>Verrucomicrobiia</taxon>
        <taxon>Verrucomicrobiales</taxon>
        <taxon>Verrucomicrobiaceae</taxon>
        <taxon>Luteolibacter</taxon>
    </lineage>
</organism>
<dbReference type="Pfam" id="PF23987">
    <property type="entry name" value="Phage_holin_10"/>
    <property type="match status" value="2"/>
</dbReference>
<name>A0ABT3FPM7_9BACT</name>
<dbReference type="EMBL" id="JAPDDS010000006">
    <property type="protein sequence ID" value="MCW1885513.1"/>
    <property type="molecule type" value="Genomic_DNA"/>
</dbReference>
<reference evidence="2 3" key="1">
    <citation type="submission" date="2022-10" db="EMBL/GenBank/DDBJ databases">
        <title>Luteolibacter flavescens strain MCCC 1K03193, whole genome shotgun sequencing project.</title>
        <authorList>
            <person name="Zhao G."/>
            <person name="Shen L."/>
        </authorList>
    </citation>
    <scope>NUCLEOTIDE SEQUENCE [LARGE SCALE GENOMIC DNA]</scope>
    <source>
        <strain evidence="2 3">MCCC 1K03193</strain>
    </source>
</reference>
<feature type="transmembrane region" description="Helical" evidence="1">
    <location>
        <begin position="31"/>
        <end position="49"/>
    </location>
</feature>
<gene>
    <name evidence="2" type="ORF">OKA04_12305</name>
</gene>
<feature type="transmembrane region" description="Helical" evidence="1">
    <location>
        <begin position="115"/>
        <end position="137"/>
    </location>
</feature>
<dbReference type="InterPro" id="IPR058159">
    <property type="entry name" value="Phage_holin_10"/>
</dbReference>
<protein>
    <recommendedName>
        <fullName evidence="4">Holin</fullName>
    </recommendedName>
</protein>
<keyword evidence="1" id="KW-1133">Transmembrane helix</keyword>
<dbReference type="Proteomes" id="UP001207930">
    <property type="component" value="Unassembled WGS sequence"/>
</dbReference>
<evidence type="ECO:0000313" key="2">
    <source>
        <dbReference type="EMBL" id="MCW1885513.1"/>
    </source>
</evidence>
<evidence type="ECO:0008006" key="4">
    <source>
        <dbReference type="Google" id="ProtNLM"/>
    </source>
</evidence>
<feature type="transmembrane region" description="Helical" evidence="1">
    <location>
        <begin position="61"/>
        <end position="79"/>
    </location>
</feature>
<dbReference type="RefSeq" id="WP_264501470.1">
    <property type="nucleotide sequence ID" value="NZ_JAPDDS010000006.1"/>
</dbReference>
<accession>A0ABT3FPM7</accession>
<keyword evidence="3" id="KW-1185">Reference proteome</keyword>
<evidence type="ECO:0000313" key="3">
    <source>
        <dbReference type="Proteomes" id="UP001207930"/>
    </source>
</evidence>
<feature type="transmembrane region" description="Helical" evidence="1">
    <location>
        <begin position="85"/>
        <end position="103"/>
    </location>
</feature>
<keyword evidence="1" id="KW-0472">Membrane</keyword>
<keyword evidence="1" id="KW-0812">Transmembrane</keyword>
<evidence type="ECO:0000256" key="1">
    <source>
        <dbReference type="SAM" id="Phobius"/>
    </source>
</evidence>
<proteinExistence type="predicted"/>
<sequence>MNKDQALGIVREVGTAIGAALVTYGVTTSSTVELVSGVIIALVSLVFALKANEGLDVVLSLIRKVLSGASGVLVAYGIIDPAKAEALSGVALVLISTSWTISAKSNGTSGAGTTPLWIFALLALFLTPSCTGVYAGITGQPIPSEPVKTADGKSFNVASADVLRAKSSPADAVWGLYNAGLVAQRAAQVIDAGK</sequence>